<organism evidence="1 2">
    <name type="scientific">Vreelandella aquamarina</name>
    <dbReference type="NCBI Taxonomy" id="77097"/>
    <lineage>
        <taxon>Bacteria</taxon>
        <taxon>Pseudomonadati</taxon>
        <taxon>Pseudomonadota</taxon>
        <taxon>Gammaproteobacteria</taxon>
        <taxon>Oceanospirillales</taxon>
        <taxon>Halomonadaceae</taxon>
        <taxon>Vreelandella</taxon>
    </lineage>
</organism>
<protein>
    <submittedName>
        <fullName evidence="1">Thiamine phosphate synthase</fullName>
        <ecNumber evidence="1">2.5.1.3</ecNumber>
    </submittedName>
</protein>
<keyword evidence="1" id="KW-0808">Transferase</keyword>
<comment type="caution">
    <text evidence="1">The sequence shown here is derived from an EMBL/GenBank/DDBJ whole genome shotgun (WGS) entry which is preliminary data.</text>
</comment>
<gene>
    <name evidence="1" type="primary">thiE</name>
    <name evidence="1" type="ORF">HW452_14965</name>
</gene>
<reference evidence="1" key="1">
    <citation type="submission" date="2020-06" db="EMBL/GenBank/DDBJ databases">
        <title>Whole Genome Sequence of Halomonas aquamarina MB598.</title>
        <authorList>
            <person name="Pervaiz M."/>
            <person name="Fariq A."/>
            <person name="Yasmin A."/>
            <person name="Welch M."/>
        </authorList>
    </citation>
    <scope>NUCLEOTIDE SEQUENCE</scope>
    <source>
        <strain evidence="1">MB598</strain>
    </source>
</reference>
<dbReference type="Proteomes" id="UP001319846">
    <property type="component" value="Unassembled WGS sequence"/>
</dbReference>
<dbReference type="EC" id="2.5.1.3" evidence="1"/>
<dbReference type="EMBL" id="JABYQT010000012">
    <property type="protein sequence ID" value="MBZ5488824.1"/>
    <property type="molecule type" value="Genomic_DNA"/>
</dbReference>
<keyword evidence="2" id="KW-1185">Reference proteome</keyword>
<name>A0ACC5VYK3_9GAMM</name>
<evidence type="ECO:0000313" key="2">
    <source>
        <dbReference type="Proteomes" id="UP001319846"/>
    </source>
</evidence>
<sequence length="206" mass="21485">MRFDLSLYLVTDAELCATHGLERTVMEAVEGGVRFVQLRDKHASDAEMITQARRLKAALAGSGVPLVINDRLNVALQSEADGLHVGQSDTAVQKARAALGPEAIIGLSINTLEQLHSAPISLLDYLGLGPVFATQSKHDHAAPLGFEGLAQLAAASPLPSVAIGGLKAEHAERVLQAGADGLAVISAICGQPAPCAAARAFMRPER</sequence>
<accession>A0ACC5VYK3</accession>
<evidence type="ECO:0000313" key="1">
    <source>
        <dbReference type="EMBL" id="MBZ5488824.1"/>
    </source>
</evidence>
<proteinExistence type="predicted"/>